<evidence type="ECO:0000256" key="8">
    <source>
        <dbReference type="ARBA" id="ARBA00023128"/>
    </source>
</evidence>
<organism evidence="11 12">
    <name type="scientific">Meganyctiphanes norvegica</name>
    <name type="common">Northern krill</name>
    <name type="synonym">Thysanopoda norvegica</name>
    <dbReference type="NCBI Taxonomy" id="48144"/>
    <lineage>
        <taxon>Eukaryota</taxon>
        <taxon>Metazoa</taxon>
        <taxon>Ecdysozoa</taxon>
        <taxon>Arthropoda</taxon>
        <taxon>Crustacea</taxon>
        <taxon>Multicrustacea</taxon>
        <taxon>Malacostraca</taxon>
        <taxon>Eumalacostraca</taxon>
        <taxon>Eucarida</taxon>
        <taxon>Euphausiacea</taxon>
        <taxon>Euphausiidae</taxon>
        <taxon>Meganyctiphanes</taxon>
    </lineage>
</organism>
<keyword evidence="6 10" id="KW-0809">Transit peptide</keyword>
<dbReference type="GO" id="GO:0005743">
    <property type="term" value="C:mitochondrial inner membrane"/>
    <property type="evidence" value="ECO:0007669"/>
    <property type="project" value="UniProtKB-SubCell"/>
</dbReference>
<name>A0AAV2QIP2_MEGNR</name>
<feature type="non-terminal residue" evidence="11">
    <location>
        <position position="141"/>
    </location>
</feature>
<protein>
    <recommendedName>
        <fullName evidence="2 10">NADH dehydrogenase [ubiquinone] iron-sulfur protein 4, mitochondrial</fullName>
    </recommendedName>
</protein>
<keyword evidence="4 10" id="KW-0679">Respiratory chain</keyword>
<evidence type="ECO:0000313" key="11">
    <source>
        <dbReference type="EMBL" id="CAL4083033.1"/>
    </source>
</evidence>
<dbReference type="AlphaFoldDB" id="A0AAV2QIP2"/>
<evidence type="ECO:0000256" key="7">
    <source>
        <dbReference type="ARBA" id="ARBA00022982"/>
    </source>
</evidence>
<evidence type="ECO:0000256" key="2">
    <source>
        <dbReference type="ARBA" id="ARBA00015796"/>
    </source>
</evidence>
<dbReference type="GO" id="GO:0022900">
    <property type="term" value="P:electron transport chain"/>
    <property type="evidence" value="ECO:0007669"/>
    <property type="project" value="InterPro"/>
</dbReference>
<keyword evidence="8 10" id="KW-0496">Mitochondrion</keyword>
<dbReference type="Pfam" id="PF04800">
    <property type="entry name" value="NDUS4"/>
    <property type="match status" value="1"/>
</dbReference>
<comment type="function">
    <text evidence="10">Accessory subunit of the mitochondrial membrane respiratory chain NADH dehydrogenase (Complex I), that is believed not to be involved in catalysis. Complex I functions in the transfer of electrons from NADH to the respiratory chain. The immediate electron acceptor for the enzyme is believed to be ubiquinone.</text>
</comment>
<dbReference type="InterPro" id="IPR038532">
    <property type="entry name" value="NDUFS4-like_sf"/>
</dbReference>
<dbReference type="InterPro" id="IPR006885">
    <property type="entry name" value="NADH_UbQ_FeS_4_mit-like"/>
</dbReference>
<keyword evidence="9 10" id="KW-0472">Membrane</keyword>
<keyword evidence="12" id="KW-1185">Reference proteome</keyword>
<keyword evidence="3 10" id="KW-0813">Transport</keyword>
<gene>
    <name evidence="11" type="ORF">MNOR_LOCUS12060</name>
</gene>
<evidence type="ECO:0000256" key="4">
    <source>
        <dbReference type="ARBA" id="ARBA00022660"/>
    </source>
</evidence>
<dbReference type="Proteomes" id="UP001497623">
    <property type="component" value="Unassembled WGS sequence"/>
</dbReference>
<evidence type="ECO:0000256" key="1">
    <source>
        <dbReference type="ARBA" id="ARBA00005882"/>
    </source>
</evidence>
<dbReference type="EMBL" id="CAXKWB010006494">
    <property type="protein sequence ID" value="CAL4083033.1"/>
    <property type="molecule type" value="Genomic_DNA"/>
</dbReference>
<evidence type="ECO:0000256" key="5">
    <source>
        <dbReference type="ARBA" id="ARBA00022792"/>
    </source>
</evidence>
<dbReference type="PANTHER" id="PTHR12219">
    <property type="entry name" value="NADH-UBIQUINONE OXIDOREDUCTASE"/>
    <property type="match status" value="1"/>
</dbReference>
<evidence type="ECO:0000256" key="6">
    <source>
        <dbReference type="ARBA" id="ARBA00022946"/>
    </source>
</evidence>
<comment type="similarity">
    <text evidence="1 10">Belongs to the complex I NDUFS4 subunit family.</text>
</comment>
<evidence type="ECO:0000313" key="12">
    <source>
        <dbReference type="Proteomes" id="UP001497623"/>
    </source>
</evidence>
<accession>A0AAV2QIP2</accession>
<evidence type="ECO:0000256" key="10">
    <source>
        <dbReference type="RuleBase" id="RU367010"/>
    </source>
</evidence>
<keyword evidence="5 10" id="KW-0999">Mitochondrion inner membrane</keyword>
<comment type="caution">
    <text evidence="11">The sequence shown here is derived from an EMBL/GenBank/DDBJ whole genome shotgun (WGS) entry which is preliminary data.</text>
</comment>
<evidence type="ECO:0000256" key="9">
    <source>
        <dbReference type="ARBA" id="ARBA00023136"/>
    </source>
</evidence>
<keyword evidence="7 10" id="KW-0249">Electron transport</keyword>
<sequence>MSAKADYAGLWTLAQAKVDSSRGISSSSVRCIEDLTIKQVEPSDTKSALLSVTEAQHSKALAGHITIDTPADITSISGVPLEHIVTRKVLIKKPTKNAMQSGTNNLHKWSLVFDTRERWENPLMGWASSADPLANLGPFDY</sequence>
<dbReference type="PANTHER" id="PTHR12219:SF8">
    <property type="entry name" value="NADH DEHYDROGENASE [UBIQUINONE] IRON-SULFUR PROTEIN 4, MITOCHONDRIAL"/>
    <property type="match status" value="1"/>
</dbReference>
<comment type="subcellular location">
    <subcellularLocation>
        <location evidence="10">Mitochondrion inner membrane</location>
        <topology evidence="10">Peripheral membrane protein</topology>
        <orientation evidence="10">Matrix side</orientation>
    </subcellularLocation>
</comment>
<evidence type="ECO:0000256" key="3">
    <source>
        <dbReference type="ARBA" id="ARBA00022448"/>
    </source>
</evidence>
<reference evidence="11 12" key="1">
    <citation type="submission" date="2024-05" db="EMBL/GenBank/DDBJ databases">
        <authorList>
            <person name="Wallberg A."/>
        </authorList>
    </citation>
    <scope>NUCLEOTIDE SEQUENCE [LARGE SCALE GENOMIC DNA]</scope>
</reference>
<dbReference type="Gene3D" id="3.30.160.190">
    <property type="entry name" value="atu1810 like domain"/>
    <property type="match status" value="1"/>
</dbReference>
<proteinExistence type="inferred from homology"/>